<feature type="transmembrane region" description="Helical" evidence="5">
    <location>
        <begin position="39"/>
        <end position="58"/>
    </location>
</feature>
<keyword evidence="2 5" id="KW-0812">Transmembrane</keyword>
<keyword evidence="4 5" id="KW-0472">Membrane</keyword>
<evidence type="ECO:0000259" key="6">
    <source>
        <dbReference type="Pfam" id="PF04116"/>
    </source>
</evidence>
<name>A0A1H2STH2_THIRO</name>
<keyword evidence="3 5" id="KW-1133">Transmembrane helix</keyword>
<comment type="subcellular location">
    <subcellularLocation>
        <location evidence="1">Membrane</location>
    </subcellularLocation>
</comment>
<dbReference type="OrthoDB" id="9770329at2"/>
<dbReference type="Pfam" id="PF04116">
    <property type="entry name" value="FA_hydroxylase"/>
    <property type="match status" value="1"/>
</dbReference>
<evidence type="ECO:0000256" key="2">
    <source>
        <dbReference type="ARBA" id="ARBA00022692"/>
    </source>
</evidence>
<sequence>MSIDQWLALAILAALFALEGVIPFYDQAAGRWSHAARNIGLALVSGLVGALMAPLILLSIELAQTRGWGLLNATELTAPIAVIAGLVLFDLWMYVWHRANHEVPLLWRLHRVHHTDPRMDSTTAFRFHPGEIVLSTLLNAAVLLGLGLGLATLILYRSLMVAVILLHHSNIRLPEAWDRRLRILVVPPSMHRVHHSEVVVETNSNYGTIFSFWDRLLGSFRLRDDLQRIRFGIGYFEGPQWQTPLQLLMLPLREKPHA</sequence>
<evidence type="ECO:0000313" key="8">
    <source>
        <dbReference type="Proteomes" id="UP000198816"/>
    </source>
</evidence>
<dbReference type="GO" id="GO:0008610">
    <property type="term" value="P:lipid biosynthetic process"/>
    <property type="evidence" value="ECO:0007669"/>
    <property type="project" value="InterPro"/>
</dbReference>
<feature type="transmembrane region" description="Helical" evidence="5">
    <location>
        <begin position="70"/>
        <end position="95"/>
    </location>
</feature>
<evidence type="ECO:0000256" key="4">
    <source>
        <dbReference type="ARBA" id="ARBA00023136"/>
    </source>
</evidence>
<dbReference type="Proteomes" id="UP000198816">
    <property type="component" value="Unassembled WGS sequence"/>
</dbReference>
<dbReference type="GO" id="GO:0016020">
    <property type="term" value="C:membrane"/>
    <property type="evidence" value="ECO:0007669"/>
    <property type="project" value="UniProtKB-SubCell"/>
</dbReference>
<dbReference type="RefSeq" id="WP_093028695.1">
    <property type="nucleotide sequence ID" value="NZ_FNNZ01000003.1"/>
</dbReference>
<gene>
    <name evidence="7" type="ORF">SAMN05421783_103141</name>
</gene>
<evidence type="ECO:0000313" key="7">
    <source>
        <dbReference type="EMBL" id="SDW34971.1"/>
    </source>
</evidence>
<feature type="transmembrane region" description="Helical" evidence="5">
    <location>
        <begin position="132"/>
        <end position="156"/>
    </location>
</feature>
<dbReference type="STRING" id="1058.SAMN05421783_103141"/>
<dbReference type="EMBL" id="FNNZ01000003">
    <property type="protein sequence ID" value="SDW34971.1"/>
    <property type="molecule type" value="Genomic_DNA"/>
</dbReference>
<accession>A0A1H2STH2</accession>
<dbReference type="PANTHER" id="PTHR11863">
    <property type="entry name" value="STEROL DESATURASE"/>
    <property type="match status" value="1"/>
</dbReference>
<dbReference type="AlphaFoldDB" id="A0A1H2STH2"/>
<feature type="domain" description="Fatty acid hydroxylase" evidence="6">
    <location>
        <begin position="83"/>
        <end position="219"/>
    </location>
</feature>
<dbReference type="InterPro" id="IPR050307">
    <property type="entry name" value="Sterol_Desaturase_Related"/>
</dbReference>
<evidence type="ECO:0000256" key="1">
    <source>
        <dbReference type="ARBA" id="ARBA00004370"/>
    </source>
</evidence>
<proteinExistence type="predicted"/>
<evidence type="ECO:0000256" key="5">
    <source>
        <dbReference type="SAM" id="Phobius"/>
    </source>
</evidence>
<dbReference type="InterPro" id="IPR006694">
    <property type="entry name" value="Fatty_acid_hydroxylase"/>
</dbReference>
<dbReference type="GO" id="GO:0005506">
    <property type="term" value="F:iron ion binding"/>
    <property type="evidence" value="ECO:0007669"/>
    <property type="project" value="InterPro"/>
</dbReference>
<dbReference type="GO" id="GO:0016491">
    <property type="term" value="F:oxidoreductase activity"/>
    <property type="evidence" value="ECO:0007669"/>
    <property type="project" value="InterPro"/>
</dbReference>
<protein>
    <submittedName>
        <fullName evidence="7">Sterol desaturase/sphingolipid hydroxylase, fatty acid hydroxylase superfamily</fullName>
    </submittedName>
</protein>
<evidence type="ECO:0000256" key="3">
    <source>
        <dbReference type="ARBA" id="ARBA00022989"/>
    </source>
</evidence>
<organism evidence="7 8">
    <name type="scientific">Thiocapsa roseopersicina</name>
    <dbReference type="NCBI Taxonomy" id="1058"/>
    <lineage>
        <taxon>Bacteria</taxon>
        <taxon>Pseudomonadati</taxon>
        <taxon>Pseudomonadota</taxon>
        <taxon>Gammaproteobacteria</taxon>
        <taxon>Chromatiales</taxon>
        <taxon>Chromatiaceae</taxon>
        <taxon>Thiocapsa</taxon>
    </lineage>
</organism>
<keyword evidence="8" id="KW-1185">Reference proteome</keyword>
<reference evidence="8" key="1">
    <citation type="submission" date="2016-10" db="EMBL/GenBank/DDBJ databases">
        <authorList>
            <person name="Varghese N."/>
            <person name="Submissions S."/>
        </authorList>
    </citation>
    <scope>NUCLEOTIDE SEQUENCE [LARGE SCALE GENOMIC DNA]</scope>
    <source>
        <strain evidence="8">DSM 217</strain>
    </source>
</reference>